<reference evidence="4 5" key="1">
    <citation type="journal article" date="2015" name="Genome Announc.">
        <title>Expanding the biotechnology potential of lactobacilli through comparative genomics of 213 strains and associated genera.</title>
        <authorList>
            <person name="Sun Z."/>
            <person name="Harris H.M."/>
            <person name="McCann A."/>
            <person name="Guo C."/>
            <person name="Argimon S."/>
            <person name="Zhang W."/>
            <person name="Yang X."/>
            <person name="Jeffery I.B."/>
            <person name="Cooney J.C."/>
            <person name="Kagawa T.F."/>
            <person name="Liu W."/>
            <person name="Song Y."/>
            <person name="Salvetti E."/>
            <person name="Wrobel A."/>
            <person name="Rasinkangas P."/>
            <person name="Parkhill J."/>
            <person name="Rea M.C."/>
            <person name="O'Sullivan O."/>
            <person name="Ritari J."/>
            <person name="Douillard F.P."/>
            <person name="Paul Ross R."/>
            <person name="Yang R."/>
            <person name="Briner A.E."/>
            <person name="Felis G.E."/>
            <person name="de Vos W.M."/>
            <person name="Barrangou R."/>
            <person name="Klaenhammer T.R."/>
            <person name="Caufield P.W."/>
            <person name="Cui Y."/>
            <person name="Zhang H."/>
            <person name="O'Toole P.W."/>
        </authorList>
    </citation>
    <scope>NUCLEOTIDE SEQUENCE [LARGE SCALE GENOMIC DNA]</scope>
    <source>
        <strain evidence="4 5">DSM 22689</strain>
    </source>
</reference>
<dbReference type="CDD" id="cd04194">
    <property type="entry name" value="GT8_A4GalT_like"/>
    <property type="match status" value="1"/>
</dbReference>
<evidence type="ECO:0000256" key="2">
    <source>
        <dbReference type="ARBA" id="ARBA00022679"/>
    </source>
</evidence>
<dbReference type="InterPro" id="IPR029044">
    <property type="entry name" value="Nucleotide-diphossugar_trans"/>
</dbReference>
<keyword evidence="3" id="KW-0479">Metal-binding</keyword>
<proteinExistence type="predicted"/>
<dbReference type="GO" id="GO:0046872">
    <property type="term" value="F:metal ion binding"/>
    <property type="evidence" value="ECO:0007669"/>
    <property type="project" value="UniProtKB-KW"/>
</dbReference>
<sequence length="280" mass="32229">MLNIASVIDDKMALPLMTEYFSILENNPDVPITFNVVNDNLKKEHQKTLRALPRIFDNCVAVNFLRPTPANYIHANTSSPDSNIKRNAYYRIDIPEELAVDRIIYLDADLICERSLEALESISLGQHPIGAVEDQGYVHRLQEMGISNLPGAYFNSGVLVIDVARWNKLRISERTRSLANLQPEMLKYQDQDALNAVLKGDWQHLDPCYNVQTPLITAKVSHNPIEKRQLAENQALQSPTLIHFNRFDKPWIIRNDHLHPWRAAYYYYHERMINKLAAAI</sequence>
<dbReference type="SUPFAM" id="SSF53448">
    <property type="entry name" value="Nucleotide-diphospho-sugar transferases"/>
    <property type="match status" value="1"/>
</dbReference>
<dbReference type="STRING" id="1423745.GCA_001311215_01384"/>
<dbReference type="Proteomes" id="UP000051586">
    <property type="component" value="Unassembled WGS sequence"/>
</dbReference>
<dbReference type="RefSeq" id="WP_009167117.1">
    <property type="nucleotide sequence ID" value="NZ_AYZI01000004.1"/>
</dbReference>
<dbReference type="InterPro" id="IPR050748">
    <property type="entry name" value="Glycosyltrans_8_dom-fam"/>
</dbReference>
<name>A0A0R2CJC2_9LACO</name>
<evidence type="ECO:0000256" key="1">
    <source>
        <dbReference type="ARBA" id="ARBA00022676"/>
    </source>
</evidence>
<dbReference type="GO" id="GO:0016757">
    <property type="term" value="F:glycosyltransferase activity"/>
    <property type="evidence" value="ECO:0007669"/>
    <property type="project" value="UniProtKB-KW"/>
</dbReference>
<dbReference type="PANTHER" id="PTHR13778:SF47">
    <property type="entry name" value="LIPOPOLYSACCHARIDE 1,3-GALACTOSYLTRANSFERASE"/>
    <property type="match status" value="1"/>
</dbReference>
<dbReference type="PANTHER" id="PTHR13778">
    <property type="entry name" value="GLYCOSYLTRANSFERASE 8 DOMAIN-CONTAINING PROTEIN"/>
    <property type="match status" value="1"/>
</dbReference>
<keyword evidence="1" id="KW-0328">Glycosyltransferase</keyword>
<protein>
    <submittedName>
        <fullName evidence="4">Bifunctional glycosyl transferase family protein</fullName>
    </submittedName>
</protein>
<dbReference type="PATRIC" id="fig|1423745.4.peg.899"/>
<organism evidence="4 5">
    <name type="scientific">Fructilactobacillus florum DSM 22689 = JCM 16035</name>
    <dbReference type="NCBI Taxonomy" id="1423745"/>
    <lineage>
        <taxon>Bacteria</taxon>
        <taxon>Bacillati</taxon>
        <taxon>Bacillota</taxon>
        <taxon>Bacilli</taxon>
        <taxon>Lactobacillales</taxon>
        <taxon>Lactobacillaceae</taxon>
        <taxon>Fructilactobacillus</taxon>
    </lineage>
</organism>
<dbReference type="InterPro" id="IPR002495">
    <property type="entry name" value="Glyco_trans_8"/>
</dbReference>
<dbReference type="AlphaFoldDB" id="A0A0R2CJC2"/>
<evidence type="ECO:0000313" key="4">
    <source>
        <dbReference type="EMBL" id="KRM91710.1"/>
    </source>
</evidence>
<evidence type="ECO:0000313" key="5">
    <source>
        <dbReference type="Proteomes" id="UP000051586"/>
    </source>
</evidence>
<accession>A0A0R2CJC2</accession>
<dbReference type="EMBL" id="AYZI01000004">
    <property type="protein sequence ID" value="KRM91710.1"/>
    <property type="molecule type" value="Genomic_DNA"/>
</dbReference>
<gene>
    <name evidence="4" type="ORF">FC87_GL000848</name>
</gene>
<evidence type="ECO:0000256" key="3">
    <source>
        <dbReference type="ARBA" id="ARBA00022723"/>
    </source>
</evidence>
<comment type="caution">
    <text evidence="4">The sequence shown here is derived from an EMBL/GenBank/DDBJ whole genome shotgun (WGS) entry which is preliminary data.</text>
</comment>
<dbReference type="Pfam" id="PF01501">
    <property type="entry name" value="Glyco_transf_8"/>
    <property type="match status" value="1"/>
</dbReference>
<dbReference type="Gene3D" id="3.90.550.10">
    <property type="entry name" value="Spore Coat Polysaccharide Biosynthesis Protein SpsA, Chain A"/>
    <property type="match status" value="1"/>
</dbReference>
<keyword evidence="2 4" id="KW-0808">Transferase</keyword>